<reference evidence="2 3" key="1">
    <citation type="journal article" date="2019" name="Commun. Biol.">
        <title>The bagworm genome reveals a unique fibroin gene that provides high tensile strength.</title>
        <authorList>
            <person name="Kono N."/>
            <person name="Nakamura H."/>
            <person name="Ohtoshi R."/>
            <person name="Tomita M."/>
            <person name="Numata K."/>
            <person name="Arakawa K."/>
        </authorList>
    </citation>
    <scope>NUCLEOTIDE SEQUENCE [LARGE SCALE GENOMIC DNA]</scope>
</reference>
<name>A0A4C1YGA7_EUMVA</name>
<sequence>MFGCNVILSKCLHLRFSAQALKRIRTILENRSKKSSGSISASGAYRAGSKSASSAASSRAGSGKEGSATAVTCFGAAAGRGEAQSARGGRARINHPLIYAVSTSKFDSRMIDGPSSTCRNTAIGLMSVICAVDVFLQFSDSG</sequence>
<dbReference type="EMBL" id="BGZK01001171">
    <property type="protein sequence ID" value="GBP73375.1"/>
    <property type="molecule type" value="Genomic_DNA"/>
</dbReference>
<gene>
    <name evidence="2" type="ORF">EVAR_60609_1</name>
</gene>
<keyword evidence="3" id="KW-1185">Reference proteome</keyword>
<protein>
    <submittedName>
        <fullName evidence="2">Uncharacterized protein</fullName>
    </submittedName>
</protein>
<evidence type="ECO:0000313" key="2">
    <source>
        <dbReference type="EMBL" id="GBP73375.1"/>
    </source>
</evidence>
<proteinExistence type="predicted"/>
<organism evidence="2 3">
    <name type="scientific">Eumeta variegata</name>
    <name type="common">Bagworm moth</name>
    <name type="synonym">Eumeta japonica</name>
    <dbReference type="NCBI Taxonomy" id="151549"/>
    <lineage>
        <taxon>Eukaryota</taxon>
        <taxon>Metazoa</taxon>
        <taxon>Ecdysozoa</taxon>
        <taxon>Arthropoda</taxon>
        <taxon>Hexapoda</taxon>
        <taxon>Insecta</taxon>
        <taxon>Pterygota</taxon>
        <taxon>Neoptera</taxon>
        <taxon>Endopterygota</taxon>
        <taxon>Lepidoptera</taxon>
        <taxon>Glossata</taxon>
        <taxon>Ditrysia</taxon>
        <taxon>Tineoidea</taxon>
        <taxon>Psychidae</taxon>
        <taxon>Oiketicinae</taxon>
        <taxon>Eumeta</taxon>
    </lineage>
</organism>
<feature type="region of interest" description="Disordered" evidence="1">
    <location>
        <begin position="35"/>
        <end position="67"/>
    </location>
</feature>
<dbReference type="AlphaFoldDB" id="A0A4C1YGA7"/>
<accession>A0A4C1YGA7</accession>
<comment type="caution">
    <text evidence="2">The sequence shown here is derived from an EMBL/GenBank/DDBJ whole genome shotgun (WGS) entry which is preliminary data.</text>
</comment>
<dbReference type="Proteomes" id="UP000299102">
    <property type="component" value="Unassembled WGS sequence"/>
</dbReference>
<evidence type="ECO:0000313" key="3">
    <source>
        <dbReference type="Proteomes" id="UP000299102"/>
    </source>
</evidence>
<evidence type="ECO:0000256" key="1">
    <source>
        <dbReference type="SAM" id="MobiDB-lite"/>
    </source>
</evidence>